<dbReference type="AlphaFoldDB" id="A0A4U1CUU0"/>
<dbReference type="OrthoDB" id="5485224at2"/>
<evidence type="ECO:0000256" key="2">
    <source>
        <dbReference type="SAM" id="SignalP"/>
    </source>
</evidence>
<reference evidence="3 4" key="1">
    <citation type="submission" date="2019-04" db="EMBL/GenBank/DDBJ databases">
        <title>Pedobacter sp. RP-3-22 sp. nov., isolated from Arctic soil.</title>
        <authorList>
            <person name="Dahal R.H."/>
            <person name="Kim D.-U."/>
        </authorList>
    </citation>
    <scope>NUCLEOTIDE SEQUENCE [LARGE SCALE GENOMIC DNA]</scope>
    <source>
        <strain evidence="3 4">RP-3-22</strain>
    </source>
</reference>
<feature type="compositionally biased region" description="Polar residues" evidence="1">
    <location>
        <begin position="247"/>
        <end position="264"/>
    </location>
</feature>
<keyword evidence="2" id="KW-0732">Signal</keyword>
<sequence>MKNMIKLPAMLVGLMLLFAGTAQTAKAQQEDVSLQSFYDELSPYGTWIQDPQYGYVWRPDVDQEEFRPYYTNGRWAMTEYGNTWVSNYDWGWAPFHYGRWIYNRYNNWVWLPDTVWGPAWVSWRSGGGHYGWAPLGPSITIGINIGRGGYRVPDMCWNFIPYNNIYYNSYPRYNYGRNRVYIQNTVIINNTYVRNNRTYYTGPRAEDVRRATNQNVTVYNVNRSSRPGASRIDNNTVNIYNPRPSRGSVNNNNAAPRSAVQGSINRGPVAGRDGSVSANRTDRGNTNGNVNQGSRNGFDNRNNGNVNQGDRNGIDRGSNGNVSTRPSRGEATGVERDNNNRSATPNANRDGVSQRPSVFDRRGETNNQPQRVERSPSSESQPQRVERNREMPQQQQAQPQQRVERQREMPQQRMERPQPVQQAPQQRVERPQPVQQAQPQQQRVERSQSAPPQRSSGGSESSRGGGGRPGRG</sequence>
<comment type="caution">
    <text evidence="3">The sequence shown here is derived from an EMBL/GenBank/DDBJ whole genome shotgun (WGS) entry which is preliminary data.</text>
</comment>
<protein>
    <recommendedName>
        <fullName evidence="5">YXWGXW repeat-containing protein</fullName>
    </recommendedName>
</protein>
<feature type="region of interest" description="Disordered" evidence="1">
    <location>
        <begin position="222"/>
        <end position="472"/>
    </location>
</feature>
<proteinExistence type="predicted"/>
<feature type="signal peptide" evidence="2">
    <location>
        <begin position="1"/>
        <end position="27"/>
    </location>
</feature>
<keyword evidence="4" id="KW-1185">Reference proteome</keyword>
<gene>
    <name evidence="3" type="ORF">FA048_02800</name>
</gene>
<dbReference type="InterPro" id="IPR046535">
    <property type="entry name" value="DUF6600"/>
</dbReference>
<feature type="compositionally biased region" description="Polar residues" evidence="1">
    <location>
        <begin position="222"/>
        <end position="239"/>
    </location>
</feature>
<feature type="chain" id="PRO_5020866662" description="YXWGXW repeat-containing protein" evidence="2">
    <location>
        <begin position="28"/>
        <end position="472"/>
    </location>
</feature>
<name>A0A4U1CUU0_9SPHI</name>
<feature type="compositionally biased region" description="Basic and acidic residues" evidence="1">
    <location>
        <begin position="402"/>
        <end position="416"/>
    </location>
</feature>
<evidence type="ECO:0000313" key="3">
    <source>
        <dbReference type="EMBL" id="TKC12563.1"/>
    </source>
</evidence>
<evidence type="ECO:0008006" key="5">
    <source>
        <dbReference type="Google" id="ProtNLM"/>
    </source>
</evidence>
<feature type="compositionally biased region" description="Low complexity" evidence="1">
    <location>
        <begin position="417"/>
        <end position="442"/>
    </location>
</feature>
<dbReference type="Pfam" id="PF20245">
    <property type="entry name" value="DUF6600"/>
    <property type="match status" value="1"/>
</dbReference>
<feature type="compositionally biased region" description="Low complexity" evidence="1">
    <location>
        <begin position="391"/>
        <end position="401"/>
    </location>
</feature>
<feature type="compositionally biased region" description="Gly residues" evidence="1">
    <location>
        <begin position="463"/>
        <end position="472"/>
    </location>
</feature>
<feature type="compositionally biased region" description="Low complexity" evidence="1">
    <location>
        <begin position="293"/>
        <end position="311"/>
    </location>
</feature>
<evidence type="ECO:0000313" key="4">
    <source>
        <dbReference type="Proteomes" id="UP000309488"/>
    </source>
</evidence>
<organism evidence="3 4">
    <name type="scientific">Pedobacter polaris</name>
    <dbReference type="NCBI Taxonomy" id="2571273"/>
    <lineage>
        <taxon>Bacteria</taxon>
        <taxon>Pseudomonadati</taxon>
        <taxon>Bacteroidota</taxon>
        <taxon>Sphingobacteriia</taxon>
        <taxon>Sphingobacteriales</taxon>
        <taxon>Sphingobacteriaceae</taxon>
        <taxon>Pedobacter</taxon>
    </lineage>
</organism>
<dbReference type="RefSeq" id="WP_136838688.1">
    <property type="nucleotide sequence ID" value="NZ_SWBR01000001.1"/>
</dbReference>
<dbReference type="Proteomes" id="UP000309488">
    <property type="component" value="Unassembled WGS sequence"/>
</dbReference>
<dbReference type="EMBL" id="SWBR01000001">
    <property type="protein sequence ID" value="TKC12563.1"/>
    <property type="molecule type" value="Genomic_DNA"/>
</dbReference>
<feature type="compositionally biased region" description="Polar residues" evidence="1">
    <location>
        <begin position="276"/>
        <end position="292"/>
    </location>
</feature>
<evidence type="ECO:0000256" key="1">
    <source>
        <dbReference type="SAM" id="MobiDB-lite"/>
    </source>
</evidence>
<accession>A0A4U1CUU0</accession>